<sequence>MTTLMEMPFVISFWQRVQIFQSLVMENRQSIQGPSRATLNYVPEREIHSLAPIQIRARRGYIYEDAFEKLSKENEPSLHPRLNVTFLNEADVVEMGVDGGGLSREFLNQAIAEGFNPARGFFLYTDDNTLYPNPNAAAVTPDYLKHFFFLGRLLAKAIYEGMLVELRFAHFFLAKLVSRTEGFSVGFDYLRSLDKELYRQLCMLKTYEGNVRDLELDFTTVQSAFGESRVIELKPGGSSIPVTNATRVEYVHLVANYKLNRQIYRQSKAFIAGMADVLFLDWLRLFDAEELQVLISGADMDIDVDDLKAHTHYVGDMTLPANKMTVEIFWRVVHGFTQEQKRSLLRFATACSRPPMFGFQDLQPPFSIQVVPDTERLPTSSTCMNLLKIPAYQDSRLLRSKLLYALNANAGFEYS</sequence>
<organism evidence="7">
    <name type="scientific">Mesocestoides corti</name>
    <name type="common">Flatworm</name>
    <dbReference type="NCBI Taxonomy" id="53468"/>
    <lineage>
        <taxon>Eukaryota</taxon>
        <taxon>Metazoa</taxon>
        <taxon>Spiralia</taxon>
        <taxon>Lophotrochozoa</taxon>
        <taxon>Platyhelminthes</taxon>
        <taxon>Cestoda</taxon>
        <taxon>Eucestoda</taxon>
        <taxon>Cyclophyllidea</taxon>
        <taxon>Mesocestoididae</taxon>
        <taxon>Mesocestoides</taxon>
    </lineage>
</organism>
<dbReference type="GO" id="GO:0061630">
    <property type="term" value="F:ubiquitin protein ligase activity"/>
    <property type="evidence" value="ECO:0007669"/>
    <property type="project" value="UniProtKB-EC"/>
</dbReference>
<dbReference type="Gene3D" id="3.30.2410.10">
    <property type="entry name" value="Hect, E3 ligase catalytic domain"/>
    <property type="match status" value="1"/>
</dbReference>
<keyword evidence="4 5" id="KW-0833">Ubl conjugation pathway</keyword>
<dbReference type="SMART" id="SM00119">
    <property type="entry name" value="HECTc"/>
    <property type="match status" value="1"/>
</dbReference>
<dbReference type="CDD" id="cd00078">
    <property type="entry name" value="HECTc"/>
    <property type="match status" value="1"/>
</dbReference>
<dbReference type="Gene3D" id="3.30.2160.10">
    <property type="entry name" value="Hect, E3 ligase catalytic domain"/>
    <property type="match status" value="1"/>
</dbReference>
<dbReference type="FunFam" id="3.30.2410.10:FF:000011">
    <property type="entry name" value="Putative Ubiquitin-protein ligase E3C"/>
    <property type="match status" value="1"/>
</dbReference>
<protein>
    <recommendedName>
        <fullName evidence="2">HECT-type E3 ubiquitin transferase</fullName>
        <ecNumber evidence="2">2.3.2.26</ecNumber>
    </recommendedName>
</protein>
<evidence type="ECO:0000259" key="6">
    <source>
        <dbReference type="PROSITE" id="PS50237"/>
    </source>
</evidence>
<dbReference type="WBParaSite" id="MCU_013379-RA">
    <property type="protein sequence ID" value="MCU_013379-RA"/>
    <property type="gene ID" value="MCU_013379"/>
</dbReference>
<feature type="active site" description="Glycyl thioester intermediate" evidence="5">
    <location>
        <position position="383"/>
    </location>
</feature>
<dbReference type="InterPro" id="IPR000569">
    <property type="entry name" value="HECT_dom"/>
</dbReference>
<dbReference type="PANTHER" id="PTHR45700">
    <property type="entry name" value="UBIQUITIN-PROTEIN LIGASE E3C"/>
    <property type="match status" value="1"/>
</dbReference>
<evidence type="ECO:0000313" key="7">
    <source>
        <dbReference type="WBParaSite" id="MCU_013379-RA"/>
    </source>
</evidence>
<dbReference type="FunFam" id="3.30.2160.10:FF:000002">
    <property type="entry name" value="Putative Ubiquitin-protein ligase E3C"/>
    <property type="match status" value="1"/>
</dbReference>
<accession>A0A5K3G2V2</accession>
<evidence type="ECO:0000256" key="3">
    <source>
        <dbReference type="ARBA" id="ARBA00022679"/>
    </source>
</evidence>
<dbReference type="PANTHER" id="PTHR45700:SF2">
    <property type="entry name" value="UBIQUITIN-PROTEIN LIGASE E3C"/>
    <property type="match status" value="1"/>
</dbReference>
<dbReference type="InterPro" id="IPR044611">
    <property type="entry name" value="E3A/B/C-like"/>
</dbReference>
<feature type="domain" description="HECT" evidence="6">
    <location>
        <begin position="74"/>
        <end position="415"/>
    </location>
</feature>
<dbReference type="GO" id="GO:0006511">
    <property type="term" value="P:ubiquitin-dependent protein catabolic process"/>
    <property type="evidence" value="ECO:0007669"/>
    <property type="project" value="TreeGrafter"/>
</dbReference>
<comment type="catalytic activity">
    <reaction evidence="1">
        <text>S-ubiquitinyl-[E2 ubiquitin-conjugating enzyme]-L-cysteine + [acceptor protein]-L-lysine = [E2 ubiquitin-conjugating enzyme]-L-cysteine + N(6)-ubiquitinyl-[acceptor protein]-L-lysine.</text>
        <dbReference type="EC" id="2.3.2.26"/>
    </reaction>
</comment>
<evidence type="ECO:0000256" key="4">
    <source>
        <dbReference type="ARBA" id="ARBA00022786"/>
    </source>
</evidence>
<proteinExistence type="predicted"/>
<dbReference type="InterPro" id="IPR035983">
    <property type="entry name" value="Hect_E3_ubiquitin_ligase"/>
</dbReference>
<reference evidence="7" key="1">
    <citation type="submission" date="2019-11" db="UniProtKB">
        <authorList>
            <consortium name="WormBaseParasite"/>
        </authorList>
    </citation>
    <scope>IDENTIFICATION</scope>
</reference>
<evidence type="ECO:0000256" key="5">
    <source>
        <dbReference type="PROSITE-ProRule" id="PRU00104"/>
    </source>
</evidence>
<dbReference type="AlphaFoldDB" id="A0A5K3G2V2"/>
<dbReference type="GO" id="GO:0000209">
    <property type="term" value="P:protein polyubiquitination"/>
    <property type="evidence" value="ECO:0007669"/>
    <property type="project" value="InterPro"/>
</dbReference>
<dbReference type="EC" id="2.3.2.26" evidence="2"/>
<dbReference type="SUPFAM" id="SSF56204">
    <property type="entry name" value="Hect, E3 ligase catalytic domain"/>
    <property type="match status" value="1"/>
</dbReference>
<dbReference type="Pfam" id="PF00632">
    <property type="entry name" value="HECT"/>
    <property type="match status" value="1"/>
</dbReference>
<keyword evidence="3" id="KW-0808">Transferase</keyword>
<name>A0A5K3G2V2_MESCO</name>
<dbReference type="Gene3D" id="3.90.1750.10">
    <property type="entry name" value="Hect, E3 ligase catalytic domains"/>
    <property type="match status" value="1"/>
</dbReference>
<evidence type="ECO:0000256" key="2">
    <source>
        <dbReference type="ARBA" id="ARBA00012485"/>
    </source>
</evidence>
<dbReference type="PROSITE" id="PS50237">
    <property type="entry name" value="HECT"/>
    <property type="match status" value="1"/>
</dbReference>
<evidence type="ECO:0000256" key="1">
    <source>
        <dbReference type="ARBA" id="ARBA00000885"/>
    </source>
</evidence>